<evidence type="ECO:0000313" key="7">
    <source>
        <dbReference type="Proteomes" id="UP000494115"/>
    </source>
</evidence>
<dbReference type="PANTHER" id="PTHR30537:SF5">
    <property type="entry name" value="HTH-TYPE TRANSCRIPTIONAL ACTIVATOR TTDR-RELATED"/>
    <property type="match status" value="1"/>
</dbReference>
<dbReference type="InterPro" id="IPR036388">
    <property type="entry name" value="WH-like_DNA-bd_sf"/>
</dbReference>
<keyword evidence="4" id="KW-0804">Transcription</keyword>
<dbReference type="Gene3D" id="1.10.10.10">
    <property type="entry name" value="Winged helix-like DNA-binding domain superfamily/Winged helix DNA-binding domain"/>
    <property type="match status" value="1"/>
</dbReference>
<dbReference type="GO" id="GO:0003700">
    <property type="term" value="F:DNA-binding transcription factor activity"/>
    <property type="evidence" value="ECO:0007669"/>
    <property type="project" value="InterPro"/>
</dbReference>
<dbReference type="InterPro" id="IPR058163">
    <property type="entry name" value="LysR-type_TF_proteobact-type"/>
</dbReference>
<dbReference type="EMBL" id="CADIKM010000012">
    <property type="protein sequence ID" value="CAB3790142.1"/>
    <property type="molecule type" value="Genomic_DNA"/>
</dbReference>
<keyword evidence="7" id="KW-1185">Reference proteome</keyword>
<comment type="similarity">
    <text evidence="1">Belongs to the LysR transcriptional regulatory family.</text>
</comment>
<evidence type="ECO:0000256" key="2">
    <source>
        <dbReference type="ARBA" id="ARBA00023015"/>
    </source>
</evidence>
<evidence type="ECO:0000256" key="4">
    <source>
        <dbReference type="ARBA" id="ARBA00023163"/>
    </source>
</evidence>
<feature type="domain" description="HTH lysR-type" evidence="5">
    <location>
        <begin position="3"/>
        <end position="60"/>
    </location>
</feature>
<name>A0A6S7CWX7_9BURK</name>
<keyword evidence="3" id="KW-0238">DNA-binding</keyword>
<dbReference type="Proteomes" id="UP000494115">
    <property type="component" value="Unassembled WGS sequence"/>
</dbReference>
<evidence type="ECO:0000259" key="5">
    <source>
        <dbReference type="PROSITE" id="PS50931"/>
    </source>
</evidence>
<reference evidence="6 7" key="1">
    <citation type="submission" date="2020-04" db="EMBL/GenBank/DDBJ databases">
        <authorList>
            <person name="De Canck E."/>
        </authorList>
    </citation>
    <scope>NUCLEOTIDE SEQUENCE [LARGE SCALE GENOMIC DNA]</scope>
    <source>
        <strain evidence="6 7">LMG 28138</strain>
    </source>
</reference>
<dbReference type="RefSeq" id="WP_175105479.1">
    <property type="nucleotide sequence ID" value="NZ_CADIKM010000012.1"/>
</dbReference>
<evidence type="ECO:0000256" key="3">
    <source>
        <dbReference type="ARBA" id="ARBA00023125"/>
    </source>
</evidence>
<dbReference type="CDD" id="cd08422">
    <property type="entry name" value="PBP2_CrgA_like"/>
    <property type="match status" value="1"/>
</dbReference>
<dbReference type="GO" id="GO:0003677">
    <property type="term" value="F:DNA binding"/>
    <property type="evidence" value="ECO:0007669"/>
    <property type="project" value="UniProtKB-KW"/>
</dbReference>
<gene>
    <name evidence="6" type="primary">dmlR_10</name>
    <name evidence="6" type="ORF">LMG28138_02928</name>
</gene>
<dbReference type="AlphaFoldDB" id="A0A6S7CWX7"/>
<dbReference type="Gene3D" id="3.40.190.290">
    <property type="match status" value="1"/>
</dbReference>
<accession>A0A6S7CWX7</accession>
<keyword evidence="2" id="KW-0805">Transcription regulation</keyword>
<sequence>MSDEISDLRLFVRMATAGSLSETARRLNSSLPAMSRRLSAMEARLGVRLFDRNTRHFALTDEGSRFFERAVAILADLDAAEAELAANVSAPQGHIRVGAPLEIGRRRIGPLIAEFSKQYPRVSVELVLSDSQVDLVGNELDVGLLIEQPTDGSMISRQLISSRRVVCASPEYVAQHGVPAVPDDLLQHDCICLVRGRHIFDRWSFTEDNKPREIQVKGTLLTNNGEVLHGWTLMGRGVGLKALWDIKDDLKQGRLIELLPSFAHNVINLYAIYPTRTHLPPRTRVFVDFVVASMKDPV</sequence>
<dbReference type="InterPro" id="IPR005119">
    <property type="entry name" value="LysR_subst-bd"/>
</dbReference>
<organism evidence="6 7">
    <name type="scientific">Pararobbsia alpina</name>
    <dbReference type="NCBI Taxonomy" id="621374"/>
    <lineage>
        <taxon>Bacteria</taxon>
        <taxon>Pseudomonadati</taxon>
        <taxon>Pseudomonadota</taxon>
        <taxon>Betaproteobacteria</taxon>
        <taxon>Burkholderiales</taxon>
        <taxon>Burkholderiaceae</taxon>
        <taxon>Pararobbsia</taxon>
    </lineage>
</organism>
<dbReference type="Pfam" id="PF00126">
    <property type="entry name" value="HTH_1"/>
    <property type="match status" value="1"/>
</dbReference>
<dbReference type="PROSITE" id="PS50931">
    <property type="entry name" value="HTH_LYSR"/>
    <property type="match status" value="1"/>
</dbReference>
<protein>
    <submittedName>
        <fullName evidence="6">HTH-type transcriptional regulator DmlR</fullName>
    </submittedName>
</protein>
<dbReference type="PANTHER" id="PTHR30537">
    <property type="entry name" value="HTH-TYPE TRANSCRIPTIONAL REGULATOR"/>
    <property type="match status" value="1"/>
</dbReference>
<proteinExistence type="inferred from homology"/>
<dbReference type="FunFam" id="1.10.10.10:FF:000001">
    <property type="entry name" value="LysR family transcriptional regulator"/>
    <property type="match status" value="1"/>
</dbReference>
<dbReference type="InterPro" id="IPR036390">
    <property type="entry name" value="WH_DNA-bd_sf"/>
</dbReference>
<dbReference type="Pfam" id="PF03466">
    <property type="entry name" value="LysR_substrate"/>
    <property type="match status" value="1"/>
</dbReference>
<dbReference type="FunFam" id="3.40.190.290:FF:000001">
    <property type="entry name" value="Transcriptional regulator, LysR family"/>
    <property type="match status" value="1"/>
</dbReference>
<evidence type="ECO:0000313" key="6">
    <source>
        <dbReference type="EMBL" id="CAB3790142.1"/>
    </source>
</evidence>
<dbReference type="InterPro" id="IPR000847">
    <property type="entry name" value="LysR_HTH_N"/>
</dbReference>
<evidence type="ECO:0000256" key="1">
    <source>
        <dbReference type="ARBA" id="ARBA00009437"/>
    </source>
</evidence>
<dbReference type="SUPFAM" id="SSF53850">
    <property type="entry name" value="Periplasmic binding protein-like II"/>
    <property type="match status" value="1"/>
</dbReference>
<dbReference type="SUPFAM" id="SSF46785">
    <property type="entry name" value="Winged helix' DNA-binding domain"/>
    <property type="match status" value="1"/>
</dbReference>